<evidence type="ECO:0000313" key="3">
    <source>
        <dbReference type="Proteomes" id="UP000263377"/>
    </source>
</evidence>
<comment type="caution">
    <text evidence="2">The sequence shown here is derived from an EMBL/GenBank/DDBJ whole genome shotgun (WGS) entry which is preliminary data.</text>
</comment>
<organism evidence="2 3">
    <name type="scientific">Kitasatospora xanthocidica</name>
    <dbReference type="NCBI Taxonomy" id="83382"/>
    <lineage>
        <taxon>Bacteria</taxon>
        <taxon>Bacillati</taxon>
        <taxon>Actinomycetota</taxon>
        <taxon>Actinomycetes</taxon>
        <taxon>Kitasatosporales</taxon>
        <taxon>Streptomycetaceae</taxon>
        <taxon>Kitasatospora</taxon>
    </lineage>
</organism>
<accession>A0A372ZTJ1</accession>
<gene>
    <name evidence="2" type="ORF">DR950_13050</name>
</gene>
<dbReference type="AlphaFoldDB" id="A0A372ZTJ1"/>
<feature type="chain" id="PRO_5016862524" description="SH3 domain-containing protein" evidence="1">
    <location>
        <begin position="26"/>
        <end position="109"/>
    </location>
</feature>
<keyword evidence="3" id="KW-1185">Reference proteome</keyword>
<evidence type="ECO:0000256" key="1">
    <source>
        <dbReference type="SAM" id="SignalP"/>
    </source>
</evidence>
<name>A0A372ZTJ1_9ACTN</name>
<keyword evidence="1" id="KW-0732">Signal</keyword>
<dbReference type="Proteomes" id="UP000263377">
    <property type="component" value="Unassembled WGS sequence"/>
</dbReference>
<dbReference type="RefSeq" id="WP_074002406.1">
    <property type="nucleotide sequence ID" value="NZ_QVIG01000001.1"/>
</dbReference>
<dbReference type="EMBL" id="QVIG01000001">
    <property type="protein sequence ID" value="RGD58587.1"/>
    <property type="molecule type" value="Genomic_DNA"/>
</dbReference>
<reference evidence="2 3" key="1">
    <citation type="submission" date="2018-08" db="EMBL/GenBank/DDBJ databases">
        <title>Diversity &amp; Physiological Properties of Lignin-Decomposing Actinobacteria from Soil.</title>
        <authorList>
            <person name="Roh S.G."/>
            <person name="Kim S.B."/>
        </authorList>
    </citation>
    <scope>NUCLEOTIDE SEQUENCE [LARGE SCALE GENOMIC DNA]</scope>
    <source>
        <strain evidence="2 3">MMS17-GH009</strain>
    </source>
</reference>
<protein>
    <recommendedName>
        <fullName evidence="4">SH3 domain-containing protein</fullName>
    </recommendedName>
</protein>
<proteinExistence type="predicted"/>
<evidence type="ECO:0008006" key="4">
    <source>
        <dbReference type="Google" id="ProtNLM"/>
    </source>
</evidence>
<feature type="signal peptide" evidence="1">
    <location>
        <begin position="1"/>
        <end position="25"/>
    </location>
</feature>
<evidence type="ECO:0000313" key="2">
    <source>
        <dbReference type="EMBL" id="RGD58587.1"/>
    </source>
</evidence>
<sequence>MAVIGRAAATVVALGILLIPTAVTAGTDLPPEPGAGWWEVSANAANVRVDHFGEETVIGLARSGDRVEVVDTWTSPLGARWAKVMVERTRVSGWVLWSLLAHRDPSSEP</sequence>